<name>A0ABR8LWA2_9FLAO</name>
<evidence type="ECO:0000313" key="1">
    <source>
        <dbReference type="EMBL" id="MBD3864456.1"/>
    </source>
</evidence>
<accession>A0ABR8LWA2</accession>
<gene>
    <name evidence="1" type="ORF">IEG06_13445</name>
</gene>
<dbReference type="InterPro" id="IPR007709">
    <property type="entry name" value="N-FG_amidohydro"/>
</dbReference>
<dbReference type="EMBL" id="JACXXH010000008">
    <property type="protein sequence ID" value="MBD3864456.1"/>
    <property type="molecule type" value="Genomic_DNA"/>
</dbReference>
<reference evidence="1 2" key="1">
    <citation type="submission" date="2020-09" db="EMBL/GenBank/DDBJ databases">
        <title>Bacillus nautilus sp. nov., Chryseoglobus crepusculi sp. nov, and Psychrobacter noctis sp. nov., isolated from deep-sea sponges from the equatorial Atlantic.</title>
        <authorList>
            <person name="Stennett H.L."/>
            <person name="Williams S.E."/>
        </authorList>
    </citation>
    <scope>NUCLEOTIDE SEQUENCE [LARGE SCALE GENOMIC DNA]</scope>
    <source>
        <strain evidence="1 2">28M-24</strain>
    </source>
</reference>
<protein>
    <submittedName>
        <fullName evidence="1">N-formylglutamate amidohydrolase</fullName>
    </submittedName>
</protein>
<dbReference type="RefSeq" id="WP_191100492.1">
    <property type="nucleotide sequence ID" value="NZ_JACXXF010000008.1"/>
</dbReference>
<dbReference type="Proteomes" id="UP000627521">
    <property type="component" value="Unassembled WGS sequence"/>
</dbReference>
<proteinExistence type="predicted"/>
<comment type="caution">
    <text evidence="1">The sequence shown here is derived from an EMBL/GenBank/DDBJ whole genome shotgun (WGS) entry which is preliminary data.</text>
</comment>
<sequence length="226" mass="26358">MKLVITCEHGGNQIPLEYQPYFMDTSVLNTHKGYDLGALDVFKCLKPIADYSNFSTISRLLIELNRSINNKNLFSEFTKPLLVEQKQTLIDNYYNTYRQAVTDYIALQLKHNISVLHLSIHSFTPVLNLEVRQCDIGILYDSRLEQEKHYATKLKRNIIALNPDYRVRYNYPYLGKADGFTTALRQQFKKNYTGIEIEINQSYSINDIMPKKLKQVLKHSIIKLKT</sequence>
<dbReference type="Pfam" id="PF05013">
    <property type="entry name" value="FGase"/>
    <property type="match status" value="1"/>
</dbReference>
<dbReference type="SUPFAM" id="SSF53187">
    <property type="entry name" value="Zn-dependent exopeptidases"/>
    <property type="match status" value="1"/>
</dbReference>
<evidence type="ECO:0000313" key="2">
    <source>
        <dbReference type="Proteomes" id="UP000627521"/>
    </source>
</evidence>
<organism evidence="1 2">
    <name type="scientific">Olleya marilimosa</name>
    <dbReference type="NCBI Taxonomy" id="272164"/>
    <lineage>
        <taxon>Bacteria</taxon>
        <taxon>Pseudomonadati</taxon>
        <taxon>Bacteroidota</taxon>
        <taxon>Flavobacteriia</taxon>
        <taxon>Flavobacteriales</taxon>
        <taxon>Flavobacteriaceae</taxon>
    </lineage>
</organism>
<dbReference type="Gene3D" id="3.40.630.40">
    <property type="entry name" value="Zn-dependent exopeptidases"/>
    <property type="match status" value="1"/>
</dbReference>
<keyword evidence="2" id="KW-1185">Reference proteome</keyword>